<feature type="compositionally biased region" description="Basic and acidic residues" evidence="5">
    <location>
        <begin position="454"/>
        <end position="463"/>
    </location>
</feature>
<evidence type="ECO:0000313" key="8">
    <source>
        <dbReference type="Ensembl" id="ENSCAFP00000027213.3"/>
    </source>
</evidence>
<accession>A0A8C0LW20</accession>
<dbReference type="GO" id="GO:0030276">
    <property type="term" value="F:clathrin binding"/>
    <property type="evidence" value="ECO:0007669"/>
    <property type="project" value="UniProtKB-ARBA"/>
</dbReference>
<dbReference type="AlphaFoldDB" id="A0A8C0LW20"/>
<dbReference type="Gene3D" id="1.20.58.160">
    <property type="match status" value="1"/>
</dbReference>
<evidence type="ECO:0000256" key="4">
    <source>
        <dbReference type="PIRNR" id="PIRNR036948"/>
    </source>
</evidence>
<evidence type="ECO:0000313" key="10">
    <source>
        <dbReference type="Ensembl" id="ENSCAFP00040005535.1"/>
    </source>
</evidence>
<feature type="domain" description="VHS" evidence="6">
    <location>
        <begin position="20"/>
        <end position="123"/>
    </location>
</feature>
<evidence type="ECO:0000256" key="3">
    <source>
        <dbReference type="ARBA" id="ARBA00022927"/>
    </source>
</evidence>
<name>A0A8C0LW20_CANLF</name>
<reference evidence="9" key="3">
    <citation type="submission" date="2019-03" db="EMBL/GenBank/DDBJ databases">
        <authorList>
            <person name="Warren W.C."/>
            <person name="Johnson G.S."/>
        </authorList>
    </citation>
    <scope>NUCLEOTIDE SEQUENCE [LARGE SCALE GENOMIC DNA]</scope>
    <source>
        <strain evidence="9">Basenji</strain>
    </source>
</reference>
<comment type="similarity">
    <text evidence="1 4">Belongs to the TOM1 family.</text>
</comment>
<reference evidence="10" key="2">
    <citation type="submission" date="2018-10" db="EMBL/GenBank/DDBJ databases">
        <title>De novo assembly of a Great Dane genome.</title>
        <authorList>
            <person name="Kidd J.M."/>
            <person name="Pendleton A.L."/>
            <person name="Shen F."/>
            <person name="Emery S."/>
        </authorList>
    </citation>
    <scope>NUCLEOTIDE SEQUENCE [LARGE SCALE GENOMIC DNA]</scope>
    <source>
        <strain evidence="10">Great Dane</strain>
    </source>
</reference>
<dbReference type="PIRSF" id="PIRSF036948">
    <property type="entry name" value="TOM1"/>
    <property type="match status" value="1"/>
</dbReference>
<organism evidence="9 12">
    <name type="scientific">Canis lupus familiaris</name>
    <name type="common">Dog</name>
    <name type="synonym">Canis familiaris</name>
    <dbReference type="NCBI Taxonomy" id="9615"/>
    <lineage>
        <taxon>Eukaryota</taxon>
        <taxon>Metazoa</taxon>
        <taxon>Chordata</taxon>
        <taxon>Craniata</taxon>
        <taxon>Vertebrata</taxon>
        <taxon>Euteleostomi</taxon>
        <taxon>Mammalia</taxon>
        <taxon>Eutheria</taxon>
        <taxon>Laurasiatheria</taxon>
        <taxon>Carnivora</taxon>
        <taxon>Caniformia</taxon>
        <taxon>Canidae</taxon>
        <taxon>Canis</taxon>
    </lineage>
</organism>
<protein>
    <submittedName>
        <fullName evidence="9">Target of myb1 like 2 membrane trafficking protein</fullName>
    </submittedName>
</protein>
<dbReference type="InterPro" id="IPR014645">
    <property type="entry name" value="TOM1"/>
</dbReference>
<dbReference type="Ensembl" id="ENSCAFT00040006395.1">
    <property type="protein sequence ID" value="ENSCAFP00040005535.1"/>
    <property type="gene ID" value="ENSCAFG00040003268.1"/>
</dbReference>
<evidence type="ECO:0000313" key="12">
    <source>
        <dbReference type="Proteomes" id="UP000694429"/>
    </source>
</evidence>
<dbReference type="Gene3D" id="1.25.40.90">
    <property type="match status" value="1"/>
</dbReference>
<proteinExistence type="inferred from homology"/>
<dbReference type="Ensembl" id="ENSCAFT00030002836.1">
    <property type="protein sequence ID" value="ENSCAFP00030002520.1"/>
    <property type="gene ID" value="ENSCAFG00030001470.1"/>
</dbReference>
<dbReference type="SMART" id="SM00288">
    <property type="entry name" value="VHS"/>
    <property type="match status" value="1"/>
</dbReference>
<keyword evidence="3 4" id="KW-0653">Protein transport</keyword>
<feature type="compositionally biased region" description="Low complexity" evidence="5">
    <location>
        <begin position="134"/>
        <end position="161"/>
    </location>
</feature>
<dbReference type="SUPFAM" id="SSF48464">
    <property type="entry name" value="ENTH/VHS domain"/>
    <property type="match status" value="1"/>
</dbReference>
<dbReference type="GO" id="GO:0035091">
    <property type="term" value="F:phosphatidylinositol binding"/>
    <property type="evidence" value="ECO:0007669"/>
    <property type="project" value="InterPro"/>
</dbReference>
<feature type="region of interest" description="Disordered" evidence="5">
    <location>
        <begin position="422"/>
        <end position="463"/>
    </location>
</feature>
<evidence type="ECO:0000313" key="9">
    <source>
        <dbReference type="Ensembl" id="ENSCAFP00030002520.1"/>
    </source>
</evidence>
<reference evidence="8 11" key="1">
    <citation type="journal article" date="2005" name="Nature">
        <title>Genome sequence, comparative analysis and haplotype structure of the domestic dog.</title>
        <authorList>
            <consortium name="Broad Sequencing Platform"/>
            <person name="Lindblad-Toh K."/>
            <person name="Wade C.M."/>
            <person name="Mikkelsen T.S."/>
            <person name="Karlsson E.K."/>
            <person name="Jaffe D.B."/>
            <person name="Kamal M."/>
            <person name="Clamp M."/>
            <person name="Chang J.L."/>
            <person name="Kulbokas E.J. III"/>
            <person name="Zody M.C."/>
            <person name="Mauceli E."/>
            <person name="Xie X."/>
            <person name="Breen M."/>
            <person name="Wayne R.K."/>
            <person name="Ostrander E.A."/>
            <person name="Ponting C.P."/>
            <person name="Galibert F."/>
            <person name="Smith D.R."/>
            <person name="DeJong P.J."/>
            <person name="Kirkness E."/>
            <person name="Alvarez P."/>
            <person name="Biagi T."/>
            <person name="Brockman W."/>
            <person name="Butler J."/>
            <person name="Chin C.W."/>
            <person name="Cook A."/>
            <person name="Cuff J."/>
            <person name="Daly M.J."/>
            <person name="DeCaprio D."/>
            <person name="Gnerre S."/>
            <person name="Grabherr M."/>
            <person name="Kellis M."/>
            <person name="Kleber M."/>
            <person name="Bardeleben C."/>
            <person name="Goodstadt L."/>
            <person name="Heger A."/>
            <person name="Hitte C."/>
            <person name="Kim L."/>
            <person name="Koepfli K.P."/>
            <person name="Parker H.G."/>
            <person name="Pollinger J.P."/>
            <person name="Searle S.M."/>
            <person name="Sutter N.B."/>
            <person name="Thomas R."/>
            <person name="Webber C."/>
            <person name="Baldwin J."/>
            <person name="Abebe A."/>
            <person name="Abouelleil A."/>
            <person name="Aftuck L."/>
            <person name="Ait-Zahra M."/>
            <person name="Aldredge T."/>
            <person name="Allen N."/>
            <person name="An P."/>
            <person name="Anderson S."/>
            <person name="Antoine C."/>
            <person name="Arachchi H."/>
            <person name="Aslam A."/>
            <person name="Ayotte L."/>
            <person name="Bachantsang P."/>
            <person name="Barry A."/>
            <person name="Bayul T."/>
            <person name="Benamara M."/>
            <person name="Berlin A."/>
            <person name="Bessette D."/>
            <person name="Blitshteyn B."/>
            <person name="Bloom T."/>
            <person name="Blye J."/>
            <person name="Boguslavskiy L."/>
            <person name="Bonnet C."/>
            <person name="Boukhgalter B."/>
            <person name="Brown A."/>
            <person name="Cahill P."/>
            <person name="Calixte N."/>
            <person name="Camarata J."/>
            <person name="Cheshatsang Y."/>
            <person name="Chu J."/>
            <person name="Citroen M."/>
            <person name="Collymore A."/>
            <person name="Cooke P."/>
            <person name="Dawoe T."/>
            <person name="Daza R."/>
            <person name="Decktor K."/>
            <person name="DeGray S."/>
            <person name="Dhargay N."/>
            <person name="Dooley K."/>
            <person name="Dooley K."/>
            <person name="Dorje P."/>
            <person name="Dorjee K."/>
            <person name="Dorris L."/>
            <person name="Duffey N."/>
            <person name="Dupes A."/>
            <person name="Egbiremolen O."/>
            <person name="Elong R."/>
            <person name="Falk J."/>
            <person name="Farina A."/>
            <person name="Faro S."/>
            <person name="Ferguson D."/>
            <person name="Ferreira P."/>
            <person name="Fisher S."/>
            <person name="FitzGerald M."/>
            <person name="Foley K."/>
            <person name="Foley C."/>
            <person name="Franke A."/>
            <person name="Friedrich D."/>
            <person name="Gage D."/>
            <person name="Garber M."/>
            <person name="Gearin G."/>
            <person name="Giannoukos G."/>
            <person name="Goode T."/>
            <person name="Goyette A."/>
            <person name="Graham J."/>
            <person name="Grandbois E."/>
            <person name="Gyaltsen K."/>
            <person name="Hafez N."/>
            <person name="Hagopian D."/>
            <person name="Hagos B."/>
            <person name="Hall J."/>
            <person name="Healy C."/>
            <person name="Hegarty R."/>
            <person name="Honan T."/>
            <person name="Horn A."/>
            <person name="Houde N."/>
            <person name="Hughes L."/>
            <person name="Hunnicutt L."/>
            <person name="Husby M."/>
            <person name="Jester B."/>
            <person name="Jones C."/>
            <person name="Kamat A."/>
            <person name="Kanga B."/>
            <person name="Kells C."/>
            <person name="Khazanovich D."/>
            <person name="Kieu A.C."/>
            <person name="Kisner P."/>
            <person name="Kumar M."/>
            <person name="Lance K."/>
            <person name="Landers T."/>
            <person name="Lara M."/>
            <person name="Lee W."/>
            <person name="Leger J.P."/>
            <person name="Lennon N."/>
            <person name="Leuper L."/>
            <person name="LeVine S."/>
            <person name="Liu J."/>
            <person name="Liu X."/>
            <person name="Lokyitsang Y."/>
            <person name="Lokyitsang T."/>
            <person name="Lui A."/>
            <person name="Macdonald J."/>
            <person name="Major J."/>
            <person name="Marabella R."/>
            <person name="Maru K."/>
            <person name="Matthews C."/>
            <person name="McDonough S."/>
            <person name="Mehta T."/>
            <person name="Meldrim J."/>
            <person name="Melnikov A."/>
            <person name="Meneus L."/>
            <person name="Mihalev A."/>
            <person name="Mihova T."/>
            <person name="Miller K."/>
            <person name="Mittelman R."/>
            <person name="Mlenga V."/>
            <person name="Mulrain L."/>
            <person name="Munson G."/>
            <person name="Navidi A."/>
            <person name="Naylor J."/>
            <person name="Nguyen T."/>
            <person name="Nguyen N."/>
            <person name="Nguyen C."/>
            <person name="Nguyen T."/>
            <person name="Nicol R."/>
            <person name="Norbu N."/>
            <person name="Norbu C."/>
            <person name="Novod N."/>
            <person name="Nyima T."/>
            <person name="Olandt P."/>
            <person name="O'Neill B."/>
            <person name="O'Neill K."/>
            <person name="Osman S."/>
            <person name="Oyono L."/>
            <person name="Patti C."/>
            <person name="Perrin D."/>
            <person name="Phunkhang P."/>
            <person name="Pierre F."/>
            <person name="Priest M."/>
            <person name="Rachupka A."/>
            <person name="Raghuraman S."/>
            <person name="Rameau R."/>
            <person name="Ray V."/>
            <person name="Raymond C."/>
            <person name="Rege F."/>
            <person name="Rise C."/>
            <person name="Rogers J."/>
            <person name="Rogov P."/>
            <person name="Sahalie J."/>
            <person name="Settipalli S."/>
            <person name="Sharpe T."/>
            <person name="Shea T."/>
            <person name="Sheehan M."/>
            <person name="Sherpa N."/>
            <person name="Shi J."/>
            <person name="Shih D."/>
            <person name="Sloan J."/>
            <person name="Smith C."/>
            <person name="Sparrow T."/>
            <person name="Stalker J."/>
            <person name="Stange-Thomann N."/>
            <person name="Stavropoulos S."/>
            <person name="Stone C."/>
            <person name="Stone S."/>
            <person name="Sykes S."/>
            <person name="Tchuinga P."/>
            <person name="Tenzing P."/>
            <person name="Tesfaye S."/>
            <person name="Thoulutsang D."/>
            <person name="Thoulutsang Y."/>
            <person name="Topham K."/>
            <person name="Topping I."/>
            <person name="Tsamla T."/>
            <person name="Vassiliev H."/>
            <person name="Venkataraman V."/>
            <person name="Vo A."/>
            <person name="Wangchuk T."/>
            <person name="Wangdi T."/>
            <person name="Weiand M."/>
            <person name="Wilkinson J."/>
            <person name="Wilson A."/>
            <person name="Yadav S."/>
            <person name="Yang S."/>
            <person name="Yang X."/>
            <person name="Young G."/>
            <person name="Yu Q."/>
            <person name="Zainoun J."/>
            <person name="Zembek L."/>
            <person name="Zimmer A."/>
            <person name="Lander E.S."/>
        </authorList>
    </citation>
    <scope>NUCLEOTIDE SEQUENCE [LARGE SCALE GENOMIC DNA]</scope>
    <source>
        <strain evidence="8">Boxer</strain>
    </source>
</reference>
<dbReference type="Ensembl" id="ENSCAFT00000029266.5">
    <property type="protein sequence ID" value="ENSCAFP00000027213.3"/>
    <property type="gene ID" value="ENSCAFG00000018424.6"/>
</dbReference>
<dbReference type="InterPro" id="IPR038425">
    <property type="entry name" value="GAT_sf"/>
</dbReference>
<evidence type="ECO:0000256" key="1">
    <source>
        <dbReference type="ARBA" id="ARBA00007708"/>
    </source>
</evidence>
<dbReference type="InterPro" id="IPR008942">
    <property type="entry name" value="ENTH_VHS"/>
</dbReference>
<keyword evidence="2 4" id="KW-0813">Transport</keyword>
<sequence>MEFLLGNPFSTPVGQCLEKATDGSLQSEDWTLNMEICDIINETEEGPKDAIRALKKRLNGNRNYREVMLALTVLETCVKNCGHRFHILVANRDFIDSVLVKIISPKNNPPTIVQDKVLALIQSVPEVDPATTMPRSQSQQRTSASSYSSPSPAPYSSAPQAPALSVTGPIMANSEQIARLRSELDVVRGNTKVMSEMLTEMVPGQEDSSDLELLQELNRTCRAMQQRIVELISRVSNEEVTEELLHVNDDLNNVFLRYERFERYRSGRSVQNASNGVLNEVTEDNLIDLGPGSPAVVSPMVGNTAPPSSLSSQLAGLDLGTESVSGTLSSLQQCNPRDGFDMFAQTRGNSLAEQRKTVTYEDPQAVGGLASALDSRKQSSEVIPVAQPSVMDDIEVWLRTDLKGDDLEEGVTSEEFDKFLEERAKAAEMVPSLPSPPGEAPAPASNPSSRKKPERSEDALFAL</sequence>
<feature type="region of interest" description="Disordered" evidence="5">
    <location>
        <begin position="129"/>
        <end position="161"/>
    </location>
</feature>
<dbReference type="Proteomes" id="UP000002254">
    <property type="component" value="Chromosome 5"/>
</dbReference>
<evidence type="ECO:0000256" key="2">
    <source>
        <dbReference type="ARBA" id="ARBA00022448"/>
    </source>
</evidence>
<evidence type="ECO:0000313" key="11">
    <source>
        <dbReference type="Proteomes" id="UP000002254"/>
    </source>
</evidence>
<dbReference type="SUPFAM" id="SSF89009">
    <property type="entry name" value="GAT-like domain"/>
    <property type="match status" value="1"/>
</dbReference>
<reference evidence="9" key="4">
    <citation type="submission" date="2025-05" db="UniProtKB">
        <authorList>
            <consortium name="Ensembl"/>
        </authorList>
    </citation>
    <scope>IDENTIFICATION</scope>
</reference>
<dbReference type="PROSITE" id="PS50909">
    <property type="entry name" value="GAT"/>
    <property type="match status" value="1"/>
</dbReference>
<dbReference type="InterPro" id="IPR004152">
    <property type="entry name" value="GAT_dom"/>
</dbReference>
<dbReference type="Proteomes" id="UP000694429">
    <property type="component" value="Chromosome 5"/>
</dbReference>
<dbReference type="GO" id="GO:0043130">
    <property type="term" value="F:ubiquitin binding"/>
    <property type="evidence" value="ECO:0007669"/>
    <property type="project" value="InterPro"/>
</dbReference>
<feature type="domain" description="GAT" evidence="7">
    <location>
        <begin position="175"/>
        <end position="263"/>
    </location>
</feature>
<dbReference type="GO" id="GO:0015031">
    <property type="term" value="P:protein transport"/>
    <property type="evidence" value="ECO:0007669"/>
    <property type="project" value="UniProtKB-UniRule"/>
</dbReference>
<dbReference type="PANTHER" id="PTHR13856:SF31">
    <property type="entry name" value="TOM1-LIKE PROTEIN 2"/>
    <property type="match status" value="1"/>
</dbReference>
<evidence type="ECO:0000259" key="6">
    <source>
        <dbReference type="PROSITE" id="PS50179"/>
    </source>
</evidence>
<dbReference type="PROSITE" id="PS50179">
    <property type="entry name" value="VHS"/>
    <property type="match status" value="1"/>
</dbReference>
<evidence type="ECO:0000259" key="7">
    <source>
        <dbReference type="PROSITE" id="PS50909"/>
    </source>
</evidence>
<dbReference type="Proteomes" id="UP000694542">
    <property type="component" value="Chromosome 5"/>
</dbReference>
<dbReference type="FunFam" id="1.25.40.90:FF:000003">
    <property type="entry name" value="TOM1-like protein 2 isoform X1"/>
    <property type="match status" value="1"/>
</dbReference>
<evidence type="ECO:0000256" key="5">
    <source>
        <dbReference type="SAM" id="MobiDB-lite"/>
    </source>
</evidence>
<gene>
    <name evidence="8" type="primary">TOM1L2</name>
</gene>
<dbReference type="OrthoDB" id="2018246at2759"/>
<dbReference type="PANTHER" id="PTHR13856">
    <property type="entry name" value="VHS DOMAIN CONTAINING PROTEIN FAMILY"/>
    <property type="match status" value="1"/>
</dbReference>
<dbReference type="Pfam" id="PF03127">
    <property type="entry name" value="GAT"/>
    <property type="match status" value="1"/>
</dbReference>
<dbReference type="FunFam" id="1.20.58.160:FF:000001">
    <property type="entry name" value="TOM1-like protein 2 isoform X1"/>
    <property type="match status" value="1"/>
</dbReference>
<dbReference type="Pfam" id="PF00790">
    <property type="entry name" value="VHS"/>
    <property type="match status" value="1"/>
</dbReference>
<dbReference type="InterPro" id="IPR002014">
    <property type="entry name" value="VHS_dom"/>
</dbReference>
<dbReference type="CDD" id="cd14238">
    <property type="entry name" value="GAT_TM1L2"/>
    <property type="match status" value="1"/>
</dbReference>